<gene>
    <name evidence="5" type="ORF">HDA36_001022</name>
</gene>
<dbReference type="SUPFAM" id="SSF55347">
    <property type="entry name" value="Glyceraldehyde-3-phosphate dehydrogenase-like, C-terminal domain"/>
    <property type="match status" value="1"/>
</dbReference>
<dbReference type="RefSeq" id="WP_184389239.1">
    <property type="nucleotide sequence ID" value="NZ_BAAAJD010000063.1"/>
</dbReference>
<dbReference type="GO" id="GO:0050112">
    <property type="term" value="F:inositol 2-dehydrogenase (NAD+) activity"/>
    <property type="evidence" value="ECO:0007669"/>
    <property type="project" value="UniProtKB-EC"/>
</dbReference>
<evidence type="ECO:0000259" key="3">
    <source>
        <dbReference type="Pfam" id="PF01408"/>
    </source>
</evidence>
<proteinExistence type="inferred from homology"/>
<comment type="similarity">
    <text evidence="1">Belongs to the Gfo/Idh/MocA family.</text>
</comment>
<dbReference type="InterPro" id="IPR055170">
    <property type="entry name" value="GFO_IDH_MocA-like_dom"/>
</dbReference>
<dbReference type="Gene3D" id="3.30.360.10">
    <property type="entry name" value="Dihydrodipicolinate Reductase, domain 2"/>
    <property type="match status" value="1"/>
</dbReference>
<dbReference type="EC" id="1.1.1.369" evidence="5"/>
<keyword evidence="6" id="KW-1185">Reference proteome</keyword>
<feature type="domain" description="Gfo/Idh/MocA-like oxidoreductase N-terminal" evidence="3">
    <location>
        <begin position="20"/>
        <end position="138"/>
    </location>
</feature>
<protein>
    <submittedName>
        <fullName evidence="5">Myo-inositol 2-dehydrogenase/D-chiro-inositol 1-dehydrogenase</fullName>
        <ecNumber evidence="5">1.1.1.18</ecNumber>
        <ecNumber evidence="5">1.1.1.369</ecNumber>
    </submittedName>
</protein>
<dbReference type="AlphaFoldDB" id="A0A7W8QJI4"/>
<dbReference type="Pfam" id="PF22725">
    <property type="entry name" value="GFO_IDH_MocA_C3"/>
    <property type="match status" value="1"/>
</dbReference>
<name>A0A7W8QJI4_9ACTN</name>
<comment type="caution">
    <text evidence="5">The sequence shown here is derived from an EMBL/GenBank/DDBJ whole genome shotgun (WGS) entry which is preliminary data.</text>
</comment>
<dbReference type="Proteomes" id="UP000572635">
    <property type="component" value="Unassembled WGS sequence"/>
</dbReference>
<dbReference type="SUPFAM" id="SSF51735">
    <property type="entry name" value="NAD(P)-binding Rossmann-fold domains"/>
    <property type="match status" value="1"/>
</dbReference>
<dbReference type="GO" id="GO:0000166">
    <property type="term" value="F:nucleotide binding"/>
    <property type="evidence" value="ECO:0007669"/>
    <property type="project" value="InterPro"/>
</dbReference>
<evidence type="ECO:0000313" key="6">
    <source>
        <dbReference type="Proteomes" id="UP000572635"/>
    </source>
</evidence>
<dbReference type="InterPro" id="IPR000683">
    <property type="entry name" value="Gfo/Idh/MocA-like_OxRdtase_N"/>
</dbReference>
<evidence type="ECO:0000313" key="5">
    <source>
        <dbReference type="EMBL" id="MBB5430938.1"/>
    </source>
</evidence>
<dbReference type="PANTHER" id="PTHR42840:SF3">
    <property type="entry name" value="BINDING ROSSMANN FOLD OXIDOREDUCTASE, PUTATIVE (AFU_ORTHOLOGUE AFUA_2G10240)-RELATED"/>
    <property type="match status" value="1"/>
</dbReference>
<evidence type="ECO:0000256" key="2">
    <source>
        <dbReference type="ARBA" id="ARBA00023002"/>
    </source>
</evidence>
<dbReference type="InterPro" id="IPR036291">
    <property type="entry name" value="NAD(P)-bd_dom_sf"/>
</dbReference>
<feature type="domain" description="GFO/IDH/MocA-like oxidoreductase" evidence="4">
    <location>
        <begin position="146"/>
        <end position="268"/>
    </location>
</feature>
<evidence type="ECO:0000259" key="4">
    <source>
        <dbReference type="Pfam" id="PF22725"/>
    </source>
</evidence>
<dbReference type="Pfam" id="PF01408">
    <property type="entry name" value="GFO_IDH_MocA"/>
    <property type="match status" value="1"/>
</dbReference>
<dbReference type="PANTHER" id="PTHR42840">
    <property type="entry name" value="NAD(P)-BINDING ROSSMANN-FOLD SUPERFAMILY PROTEIN-RELATED"/>
    <property type="match status" value="1"/>
</dbReference>
<organism evidence="5 6">
    <name type="scientific">Nocardiopsis composta</name>
    <dbReference type="NCBI Taxonomy" id="157465"/>
    <lineage>
        <taxon>Bacteria</taxon>
        <taxon>Bacillati</taxon>
        <taxon>Actinomycetota</taxon>
        <taxon>Actinomycetes</taxon>
        <taxon>Streptosporangiales</taxon>
        <taxon>Nocardiopsidaceae</taxon>
        <taxon>Nocardiopsis</taxon>
    </lineage>
</organism>
<dbReference type="EC" id="1.1.1.18" evidence="5"/>
<dbReference type="EMBL" id="JACHDB010000001">
    <property type="protein sequence ID" value="MBB5430938.1"/>
    <property type="molecule type" value="Genomic_DNA"/>
</dbReference>
<reference evidence="5 6" key="1">
    <citation type="submission" date="2020-08" db="EMBL/GenBank/DDBJ databases">
        <title>Sequencing the genomes of 1000 actinobacteria strains.</title>
        <authorList>
            <person name="Klenk H.-P."/>
        </authorList>
    </citation>
    <scope>NUCLEOTIDE SEQUENCE [LARGE SCALE GENOMIC DNA]</scope>
    <source>
        <strain evidence="5 6">DSM 44551</strain>
    </source>
</reference>
<accession>A0A7W8QJI4</accession>
<evidence type="ECO:0000256" key="1">
    <source>
        <dbReference type="ARBA" id="ARBA00010928"/>
    </source>
</evidence>
<sequence length="353" mass="36591">MSAPAPRPGTASPADQDLLLAVVGAGRIGSNHAEIVARRIPGVRLAAVCDVSAEAAKGLAERLGAPVAVSDPEEVLARPEIGGVLVTAPAREHTALVVAAAEAGKHVFVEKPMAVTLHDADRAIRAAERAGTVLQVGFNRRFSPGFAAARAAIDRGDVGTPQLMRSLTRDPGPFTADPARIPAWTIFLETLIHDFDLLCWLNPGAAPVRAHAVADALIRPDARSSGHLDTAVATVVFDNGAIATAEASFSALYGYDVRAEVFGSAGMVTMGDGRSTDMALYGAEGVRIDTSRRDTDLMRPAYLAELTAFTEAIRRGAPAPVGGRDARTALATALACIDSVRSGAPVEIAEAAP</sequence>
<keyword evidence="2 5" id="KW-0560">Oxidoreductase</keyword>
<dbReference type="Gene3D" id="3.40.50.720">
    <property type="entry name" value="NAD(P)-binding Rossmann-like Domain"/>
    <property type="match status" value="1"/>
</dbReference>